<dbReference type="Pfam" id="PF01938">
    <property type="entry name" value="TRAM"/>
    <property type="match status" value="1"/>
</dbReference>
<proteinExistence type="predicted"/>
<dbReference type="InterPro" id="IPR058240">
    <property type="entry name" value="rSAM_sf"/>
</dbReference>
<dbReference type="SFLD" id="SFLDG01082">
    <property type="entry name" value="B12-binding_domain_containing"/>
    <property type="match status" value="1"/>
</dbReference>
<keyword evidence="5" id="KW-0949">S-adenosyl-L-methionine</keyword>
<dbReference type="Pfam" id="PF04055">
    <property type="entry name" value="Radical_SAM"/>
    <property type="match status" value="1"/>
</dbReference>
<dbReference type="GO" id="GO:0035597">
    <property type="term" value="F:tRNA-2-methylthio-N(6)-dimethylallyladenosine(37) synthase activity"/>
    <property type="evidence" value="ECO:0007669"/>
    <property type="project" value="UniProtKB-EC"/>
</dbReference>
<dbReference type="EC" id="2.8.4.3" evidence="9"/>
<evidence type="ECO:0000256" key="1">
    <source>
        <dbReference type="ARBA" id="ARBA00001966"/>
    </source>
</evidence>
<dbReference type="PANTHER" id="PTHR43020">
    <property type="entry name" value="CDK5 REGULATORY SUBUNIT-ASSOCIATED PROTEIN 1"/>
    <property type="match status" value="1"/>
</dbReference>
<dbReference type="PROSITE" id="PS50926">
    <property type="entry name" value="TRAM"/>
    <property type="match status" value="1"/>
</dbReference>
<dbReference type="AlphaFoldDB" id="A0A1G2B153"/>
<dbReference type="PANTHER" id="PTHR43020:SF2">
    <property type="entry name" value="MITOCHONDRIAL TRNA METHYLTHIOTRANSFERASE CDK5RAP1"/>
    <property type="match status" value="1"/>
</dbReference>
<dbReference type="InterPro" id="IPR006638">
    <property type="entry name" value="Elp3/MiaA/NifB-like_rSAM"/>
</dbReference>
<evidence type="ECO:0000313" key="14">
    <source>
        <dbReference type="Proteomes" id="UP000179164"/>
    </source>
</evidence>
<evidence type="ECO:0000256" key="6">
    <source>
        <dbReference type="ARBA" id="ARBA00022723"/>
    </source>
</evidence>
<accession>A0A1G2B153</accession>
<dbReference type="SMART" id="SM00729">
    <property type="entry name" value="Elp3"/>
    <property type="match status" value="1"/>
</dbReference>
<keyword evidence="3" id="KW-0004">4Fe-4S</keyword>
<evidence type="ECO:0000256" key="2">
    <source>
        <dbReference type="ARBA" id="ARBA00003234"/>
    </source>
</evidence>
<evidence type="ECO:0000259" key="10">
    <source>
        <dbReference type="PROSITE" id="PS50926"/>
    </source>
</evidence>
<name>A0A1G2B153_9BACT</name>
<dbReference type="PROSITE" id="PS51918">
    <property type="entry name" value="RADICAL_SAM"/>
    <property type="match status" value="1"/>
</dbReference>
<feature type="domain" description="Radical SAM core" evidence="12">
    <location>
        <begin position="130"/>
        <end position="390"/>
    </location>
</feature>
<dbReference type="InterPro" id="IPR020612">
    <property type="entry name" value="Methylthiotransferase_CS"/>
</dbReference>
<keyword evidence="8" id="KW-0411">Iron-sulfur</keyword>
<dbReference type="SFLD" id="SFLDS00029">
    <property type="entry name" value="Radical_SAM"/>
    <property type="match status" value="1"/>
</dbReference>
<dbReference type="GO" id="GO:0051539">
    <property type="term" value="F:4 iron, 4 sulfur cluster binding"/>
    <property type="evidence" value="ECO:0007669"/>
    <property type="project" value="UniProtKB-KW"/>
</dbReference>
<evidence type="ECO:0000256" key="4">
    <source>
        <dbReference type="ARBA" id="ARBA00022679"/>
    </source>
</evidence>
<dbReference type="NCBIfam" id="TIGR00089">
    <property type="entry name" value="MiaB/RimO family radical SAM methylthiotransferase"/>
    <property type="match status" value="1"/>
</dbReference>
<comment type="caution">
    <text evidence="13">The sequence shown here is derived from an EMBL/GenBank/DDBJ whole genome shotgun (WGS) entry which is preliminary data.</text>
</comment>
<dbReference type="InterPro" id="IPR038135">
    <property type="entry name" value="Methylthiotransferase_N_sf"/>
</dbReference>
<sequence length="452" mass="51587">MQYYLLTIGCQMNKADSERLAAVLECMNFSRTDNEHSADLIGVVACAVRQKAMDRIYGKISAWNAEKKRRPLTTFLTGCVLDYDRKRLAVEFDHFIEMKDLNRLPDILGRTAEVKEALPTDSYLSITPHHTHQYKAYVPIMNGCNSFCTYCAVPYTRGRETSRSPKDIIAEVINLLENGTKEILLIGQIVNKYFVPVDADFDKFLFGVVETYNLPDLPELHTSLFREKRIVNFGTLIAILDALPFDYWIRYTSPHPKWFTDDLIATVARSKKLVPHLHIPVQSGDDGMLRKMLRPYTVEQYKDIVHKMRAAIPGLAVTTDVIVGFCGETDDQYENTKKLFREINYDMAYINQYSPRPGAKASNWEDDVPHDEKERRESELNNVLRQTAFTNNQRQVGKIVRVLVDEYDDAKGENTGKTNTFKTIKFEGPDLAGQFAEVTVASAEAWGLRGNL</sequence>
<dbReference type="InterPro" id="IPR013848">
    <property type="entry name" value="Methylthiotransferase_N"/>
</dbReference>
<dbReference type="InterPro" id="IPR007197">
    <property type="entry name" value="rSAM"/>
</dbReference>
<dbReference type="Proteomes" id="UP000179164">
    <property type="component" value="Unassembled WGS sequence"/>
</dbReference>
<feature type="domain" description="TRAM" evidence="10">
    <location>
        <begin position="393"/>
        <end position="452"/>
    </location>
</feature>
<evidence type="ECO:0000256" key="9">
    <source>
        <dbReference type="ARBA" id="ARBA00033765"/>
    </source>
</evidence>
<comment type="function">
    <text evidence="2">Catalyzes the methylthiolation of N6-(dimethylallyl)adenosine (i(6)A), leading to the formation of 2-methylthio-N6-(dimethylallyl)adenosine (ms(2)i(6)A) at position 37 in tRNAs that read codons beginning with uridine.</text>
</comment>
<dbReference type="Pfam" id="PF00919">
    <property type="entry name" value="UPF0004"/>
    <property type="match status" value="1"/>
</dbReference>
<dbReference type="SFLD" id="SFLDG01061">
    <property type="entry name" value="methylthiotransferase"/>
    <property type="match status" value="1"/>
</dbReference>
<dbReference type="InterPro" id="IPR023404">
    <property type="entry name" value="rSAM_horseshoe"/>
</dbReference>
<dbReference type="PROSITE" id="PS01278">
    <property type="entry name" value="MTTASE_RADICAL"/>
    <property type="match status" value="1"/>
</dbReference>
<evidence type="ECO:0000259" key="11">
    <source>
        <dbReference type="PROSITE" id="PS51449"/>
    </source>
</evidence>
<dbReference type="PROSITE" id="PS51449">
    <property type="entry name" value="MTTASE_N"/>
    <property type="match status" value="1"/>
</dbReference>
<dbReference type="Gene3D" id="3.40.50.12160">
    <property type="entry name" value="Methylthiotransferase, N-terminal domain"/>
    <property type="match status" value="1"/>
</dbReference>
<protein>
    <recommendedName>
        <fullName evidence="9">tRNA-2-methylthio-N(6)-dimethylallyladenosine synthase</fullName>
        <ecNumber evidence="9">2.8.4.3</ecNumber>
    </recommendedName>
</protein>
<keyword evidence="6" id="KW-0479">Metal-binding</keyword>
<evidence type="ECO:0000313" key="13">
    <source>
        <dbReference type="EMBL" id="OGY82888.1"/>
    </source>
</evidence>
<feature type="domain" description="MTTase N-terminal" evidence="11">
    <location>
        <begin position="1"/>
        <end position="113"/>
    </location>
</feature>
<dbReference type="FunFam" id="3.80.30.20:FF:000001">
    <property type="entry name" value="tRNA-2-methylthio-N(6)-dimethylallyladenosine synthase 2"/>
    <property type="match status" value="1"/>
</dbReference>
<evidence type="ECO:0000256" key="7">
    <source>
        <dbReference type="ARBA" id="ARBA00023004"/>
    </source>
</evidence>
<dbReference type="EMBL" id="MHKE01000017">
    <property type="protein sequence ID" value="OGY82888.1"/>
    <property type="molecule type" value="Genomic_DNA"/>
</dbReference>
<dbReference type="STRING" id="1798543.A2898_04885"/>
<dbReference type="SUPFAM" id="SSF102114">
    <property type="entry name" value="Radical SAM enzymes"/>
    <property type="match status" value="1"/>
</dbReference>
<comment type="cofactor">
    <cofactor evidence="1">
        <name>[4Fe-4S] cluster</name>
        <dbReference type="ChEBI" id="CHEBI:49883"/>
    </cofactor>
</comment>
<dbReference type="InterPro" id="IPR005839">
    <property type="entry name" value="Methylthiotransferase"/>
</dbReference>
<keyword evidence="7" id="KW-0408">Iron</keyword>
<dbReference type="GO" id="GO:0005829">
    <property type="term" value="C:cytosol"/>
    <property type="evidence" value="ECO:0007669"/>
    <property type="project" value="TreeGrafter"/>
</dbReference>
<keyword evidence="4" id="KW-0808">Transferase</keyword>
<evidence type="ECO:0000256" key="8">
    <source>
        <dbReference type="ARBA" id="ARBA00023014"/>
    </source>
</evidence>
<evidence type="ECO:0000259" key="12">
    <source>
        <dbReference type="PROSITE" id="PS51918"/>
    </source>
</evidence>
<reference evidence="13 14" key="1">
    <citation type="journal article" date="2016" name="Nat. Commun.">
        <title>Thousands of microbial genomes shed light on interconnected biogeochemical processes in an aquifer system.</title>
        <authorList>
            <person name="Anantharaman K."/>
            <person name="Brown C.T."/>
            <person name="Hug L.A."/>
            <person name="Sharon I."/>
            <person name="Castelle C.J."/>
            <person name="Probst A.J."/>
            <person name="Thomas B.C."/>
            <person name="Singh A."/>
            <person name="Wilkins M.J."/>
            <person name="Karaoz U."/>
            <person name="Brodie E.L."/>
            <person name="Williams K.H."/>
            <person name="Hubbard S.S."/>
            <person name="Banfield J.F."/>
        </authorList>
    </citation>
    <scope>NUCLEOTIDE SEQUENCE [LARGE SCALE GENOMIC DNA]</scope>
</reference>
<dbReference type="GO" id="GO:0046872">
    <property type="term" value="F:metal ion binding"/>
    <property type="evidence" value="ECO:0007669"/>
    <property type="project" value="UniProtKB-KW"/>
</dbReference>
<evidence type="ECO:0000256" key="3">
    <source>
        <dbReference type="ARBA" id="ARBA00022485"/>
    </source>
</evidence>
<dbReference type="Gene3D" id="3.80.30.20">
    <property type="entry name" value="tm_1862 like domain"/>
    <property type="match status" value="1"/>
</dbReference>
<dbReference type="InterPro" id="IPR002792">
    <property type="entry name" value="TRAM_dom"/>
</dbReference>
<evidence type="ECO:0000256" key="5">
    <source>
        <dbReference type="ARBA" id="ARBA00022691"/>
    </source>
</evidence>
<organism evidence="13 14">
    <name type="scientific">Candidatus Kerfeldbacteria bacterium RIFCSPLOWO2_01_FULL_48_11</name>
    <dbReference type="NCBI Taxonomy" id="1798543"/>
    <lineage>
        <taxon>Bacteria</taxon>
        <taxon>Candidatus Kerfeldiibacteriota</taxon>
    </lineage>
</organism>
<gene>
    <name evidence="13" type="ORF">A2898_04885</name>
</gene>